<dbReference type="Pfam" id="PF03447">
    <property type="entry name" value="NAD_binding_3"/>
    <property type="match status" value="1"/>
</dbReference>
<protein>
    <recommendedName>
        <fullName evidence="6 18">Homoserine dehydrogenase</fullName>
        <ecNumber evidence="5 18">1.1.1.3</ecNumber>
    </recommendedName>
</protein>
<evidence type="ECO:0000259" key="20">
    <source>
        <dbReference type="PROSITE" id="PS51671"/>
    </source>
</evidence>
<feature type="binding site" evidence="17">
    <location>
        <begin position="21"/>
        <end position="28"/>
    </location>
    <ligand>
        <name>NADP(+)</name>
        <dbReference type="ChEBI" id="CHEBI:58349"/>
    </ligand>
</feature>
<dbReference type="GO" id="GO:0009088">
    <property type="term" value="P:threonine biosynthetic process"/>
    <property type="evidence" value="ECO:0007669"/>
    <property type="project" value="UniProtKB-KW"/>
</dbReference>
<dbReference type="InterPro" id="IPR016204">
    <property type="entry name" value="HDH"/>
</dbReference>
<dbReference type="GO" id="GO:0009086">
    <property type="term" value="P:methionine biosynthetic process"/>
    <property type="evidence" value="ECO:0007669"/>
    <property type="project" value="UniProtKB-KW"/>
</dbReference>
<dbReference type="PROSITE" id="PS01042">
    <property type="entry name" value="HOMOSER_DHGENASE"/>
    <property type="match status" value="1"/>
</dbReference>
<evidence type="ECO:0000256" key="4">
    <source>
        <dbReference type="ARBA" id="ARBA00006753"/>
    </source>
</evidence>
<dbReference type="PIRSF" id="PIRSF000098">
    <property type="entry name" value="Homoser_dehydrog"/>
    <property type="match status" value="1"/>
</dbReference>
<dbReference type="InterPro" id="IPR005106">
    <property type="entry name" value="Asp/hSer_DH_NAD-bd"/>
</dbReference>
<comment type="cofactor">
    <cofactor evidence="1">
        <name>a metal cation</name>
        <dbReference type="ChEBI" id="CHEBI:25213"/>
    </cofactor>
</comment>
<feature type="active site" description="Proton donor" evidence="16">
    <location>
        <position position="216"/>
    </location>
</feature>
<dbReference type="InterPro" id="IPR045865">
    <property type="entry name" value="ACT-like_dom_sf"/>
</dbReference>
<evidence type="ECO:0000256" key="17">
    <source>
        <dbReference type="PIRSR" id="PIRSR000098-2"/>
    </source>
</evidence>
<evidence type="ECO:0000256" key="5">
    <source>
        <dbReference type="ARBA" id="ARBA00013213"/>
    </source>
</evidence>
<dbReference type="PANTHER" id="PTHR43331:SF1">
    <property type="entry name" value="HOMOSERINE DEHYDROGENASE"/>
    <property type="match status" value="1"/>
</dbReference>
<organism evidence="21 22">
    <name type="scientific">Corynebacterium evansiae</name>
    <dbReference type="NCBI Taxonomy" id="2913499"/>
    <lineage>
        <taxon>Bacteria</taxon>
        <taxon>Bacillati</taxon>
        <taxon>Actinomycetota</taxon>
        <taxon>Actinomycetes</taxon>
        <taxon>Mycobacteriales</taxon>
        <taxon>Corynebacteriaceae</taxon>
        <taxon>Corynebacterium</taxon>
    </lineage>
</organism>
<keyword evidence="22" id="KW-1185">Reference proteome</keyword>
<dbReference type="InterPro" id="IPR019811">
    <property type="entry name" value="HDH_CS"/>
</dbReference>
<evidence type="ECO:0000313" key="22">
    <source>
        <dbReference type="Proteomes" id="UP001146469"/>
    </source>
</evidence>
<evidence type="ECO:0000313" key="21">
    <source>
        <dbReference type="EMBL" id="MCZ9289382.1"/>
    </source>
</evidence>
<dbReference type="InterPro" id="IPR036291">
    <property type="entry name" value="NAD(P)-bd_dom_sf"/>
</dbReference>
<comment type="pathway">
    <text evidence="3 18">Amino-acid biosynthesis; L-methionine biosynthesis via de novo pathway; L-homoserine from L-aspartate: step 3/3.</text>
</comment>
<keyword evidence="9 17" id="KW-0521">NADP</keyword>
<dbReference type="FunFam" id="3.30.360.10:FF:000005">
    <property type="entry name" value="Homoserine dehydrogenase"/>
    <property type="match status" value="1"/>
</dbReference>
<comment type="caution">
    <text evidence="21">The sequence shown here is derived from an EMBL/GenBank/DDBJ whole genome shotgun (WGS) entry which is preliminary data.</text>
</comment>
<keyword evidence="7 18" id="KW-0028">Amino-acid biosynthesis</keyword>
<dbReference type="AlphaFoldDB" id="A0A9X3LK38"/>
<comment type="catalytic activity">
    <reaction evidence="15">
        <text>L-homoserine + NAD(+) = L-aspartate 4-semialdehyde + NADH + H(+)</text>
        <dbReference type="Rhea" id="RHEA:15757"/>
        <dbReference type="ChEBI" id="CHEBI:15378"/>
        <dbReference type="ChEBI" id="CHEBI:57476"/>
        <dbReference type="ChEBI" id="CHEBI:57540"/>
        <dbReference type="ChEBI" id="CHEBI:57945"/>
        <dbReference type="ChEBI" id="CHEBI:537519"/>
        <dbReference type="EC" id="1.1.1.3"/>
    </reaction>
    <physiologicalReaction direction="right-to-left" evidence="15">
        <dbReference type="Rhea" id="RHEA:15759"/>
    </physiologicalReaction>
</comment>
<dbReference type="InterPro" id="IPR002912">
    <property type="entry name" value="ACT_dom"/>
</dbReference>
<name>A0A9X3LK38_9CORY</name>
<keyword evidence="10 18" id="KW-0560">Oxidoreductase</keyword>
<evidence type="ECO:0000256" key="3">
    <source>
        <dbReference type="ARBA" id="ARBA00005062"/>
    </source>
</evidence>
<evidence type="ECO:0000256" key="16">
    <source>
        <dbReference type="PIRSR" id="PIRSR000098-1"/>
    </source>
</evidence>
<sequence>MTEQKFKPGKGIGQTVGVALLGMGTVGAEVLRLLEERSDEFAARIGGPLEVRGIAVSNLSKPRPGVDPEKLTDDALSLVARDDIDLVIEVIGGIEYPREVVLAALRAGKSVVTANKALIAAHADELAAAADESGVDLFFEAAVAAAIPVVGPLRRSLAGDKVNQVMGIVNGTTNFILDAMYTRGASYDEMLAEATELGYAEADPSADVDGFDAASKAAILASLAFHTRVSGEDVHTEGIRDITVADIEAAKAANSTIKLLAICERLVDEEGKESVSASVYPALIPSSHPLSSVSESYNAVFVEAESAGRLMFYGNGAGGGPTASAVLGDVVAVARNIVLGGRGPGESTYASLPIANFGDVRTRYHVDMQVDDRLGVLAEVASVFSEQGVSLKTVRQEGLNDGARLVVITHSAKEKNLEETVAKLKELDAVKAIDSVIRMEG</sequence>
<evidence type="ECO:0000256" key="7">
    <source>
        <dbReference type="ARBA" id="ARBA00022605"/>
    </source>
</evidence>
<dbReference type="SUPFAM" id="SSF55347">
    <property type="entry name" value="Glyceraldehyde-3-phosphate dehydrogenase-like, C-terminal domain"/>
    <property type="match status" value="1"/>
</dbReference>
<dbReference type="Gene3D" id="3.30.360.10">
    <property type="entry name" value="Dihydrodipicolinate Reductase, domain 2"/>
    <property type="match status" value="1"/>
</dbReference>
<dbReference type="PROSITE" id="PS51671">
    <property type="entry name" value="ACT"/>
    <property type="match status" value="1"/>
</dbReference>
<dbReference type="CDD" id="cd04881">
    <property type="entry name" value="ACT_HSDH-Hom"/>
    <property type="match status" value="1"/>
</dbReference>
<keyword evidence="8 18" id="KW-0791">Threonine biosynthesis</keyword>
<dbReference type="Gene3D" id="3.30.70.260">
    <property type="match status" value="1"/>
</dbReference>
<comment type="catalytic activity">
    <reaction evidence="14">
        <text>L-homoserine + NADP(+) = L-aspartate 4-semialdehyde + NADPH + H(+)</text>
        <dbReference type="Rhea" id="RHEA:15761"/>
        <dbReference type="ChEBI" id="CHEBI:15378"/>
        <dbReference type="ChEBI" id="CHEBI:57476"/>
        <dbReference type="ChEBI" id="CHEBI:57783"/>
        <dbReference type="ChEBI" id="CHEBI:58349"/>
        <dbReference type="ChEBI" id="CHEBI:537519"/>
        <dbReference type="EC" id="1.1.1.3"/>
    </reaction>
    <physiologicalReaction direction="right-to-left" evidence="14">
        <dbReference type="Rhea" id="RHEA:15763"/>
    </physiologicalReaction>
</comment>
<dbReference type="EMBL" id="JAKMUT010000003">
    <property type="protein sequence ID" value="MCZ9289382.1"/>
    <property type="molecule type" value="Genomic_DNA"/>
</dbReference>
<feature type="binding site" evidence="17">
    <location>
        <position position="116"/>
    </location>
    <ligand>
        <name>NADPH</name>
        <dbReference type="ChEBI" id="CHEBI:57783"/>
    </ligand>
</feature>
<dbReference type="InterPro" id="IPR001342">
    <property type="entry name" value="HDH_cat"/>
</dbReference>
<keyword evidence="12 18" id="KW-0486">Methionine biosynthesis</keyword>
<dbReference type="NCBIfam" id="NF004976">
    <property type="entry name" value="PRK06349.1"/>
    <property type="match status" value="1"/>
</dbReference>
<evidence type="ECO:0000256" key="8">
    <source>
        <dbReference type="ARBA" id="ARBA00022697"/>
    </source>
</evidence>
<evidence type="ECO:0000256" key="19">
    <source>
        <dbReference type="RuleBase" id="RU004171"/>
    </source>
</evidence>
<accession>A0A9X3LK38</accession>
<evidence type="ECO:0000256" key="15">
    <source>
        <dbReference type="ARBA" id="ARBA00049031"/>
    </source>
</evidence>
<evidence type="ECO:0000256" key="12">
    <source>
        <dbReference type="ARBA" id="ARBA00023167"/>
    </source>
</evidence>
<dbReference type="GO" id="GO:0004412">
    <property type="term" value="F:homoserine dehydrogenase activity"/>
    <property type="evidence" value="ECO:0007669"/>
    <property type="project" value="UniProtKB-EC"/>
</dbReference>
<evidence type="ECO:0000256" key="2">
    <source>
        <dbReference type="ARBA" id="ARBA00005056"/>
    </source>
</evidence>
<dbReference type="Pfam" id="PF01842">
    <property type="entry name" value="ACT"/>
    <property type="match status" value="1"/>
</dbReference>
<proteinExistence type="inferred from homology"/>
<evidence type="ECO:0000256" key="1">
    <source>
        <dbReference type="ARBA" id="ARBA00001920"/>
    </source>
</evidence>
<dbReference type="Proteomes" id="UP001146469">
    <property type="component" value="Unassembled WGS sequence"/>
</dbReference>
<gene>
    <name evidence="21" type="ORF">L8V00_04050</name>
</gene>
<evidence type="ECO:0000256" key="10">
    <source>
        <dbReference type="ARBA" id="ARBA00023002"/>
    </source>
</evidence>
<evidence type="ECO:0000256" key="13">
    <source>
        <dbReference type="ARBA" id="ARBA00044930"/>
    </source>
</evidence>
<dbReference type="GO" id="GO:0050661">
    <property type="term" value="F:NADP binding"/>
    <property type="evidence" value="ECO:0007669"/>
    <property type="project" value="InterPro"/>
</dbReference>
<evidence type="ECO:0000256" key="11">
    <source>
        <dbReference type="ARBA" id="ARBA00023053"/>
    </source>
</evidence>
<evidence type="ECO:0000256" key="9">
    <source>
        <dbReference type="ARBA" id="ARBA00022857"/>
    </source>
</evidence>
<dbReference type="SUPFAM" id="SSF55021">
    <property type="entry name" value="ACT-like"/>
    <property type="match status" value="1"/>
</dbReference>
<keyword evidence="11" id="KW-0915">Sodium</keyword>
<comment type="function">
    <text evidence="13">Catalyzes the conversion of L-aspartate-beta-semialdehyde (L-Asa) to L-homoserine (L-Hse), the third step in the biosynthesis of threonine and methionine from aspartate.</text>
</comment>
<dbReference type="PANTHER" id="PTHR43331">
    <property type="entry name" value="HOMOSERINE DEHYDROGENASE"/>
    <property type="match status" value="1"/>
</dbReference>
<reference evidence="21" key="1">
    <citation type="submission" date="2022-02" db="EMBL/GenBank/DDBJ databases">
        <title>Corynebacterium sp. from urogenital microbiome.</title>
        <authorList>
            <person name="Cappelli E.A."/>
            <person name="Ribeiro T.G."/>
            <person name="Peixe L."/>
        </authorList>
    </citation>
    <scope>NUCLEOTIDE SEQUENCE</scope>
    <source>
        <strain evidence="21">C8Ua_174</strain>
    </source>
</reference>
<dbReference type="Gene3D" id="3.40.50.720">
    <property type="entry name" value="NAD(P)-binding Rossmann-like Domain"/>
    <property type="match status" value="1"/>
</dbReference>
<feature type="binding site" evidence="17">
    <location>
        <position position="201"/>
    </location>
    <ligand>
        <name>L-homoserine</name>
        <dbReference type="ChEBI" id="CHEBI:57476"/>
    </ligand>
</feature>
<dbReference type="SUPFAM" id="SSF51735">
    <property type="entry name" value="NAD(P)-binding Rossmann-fold domains"/>
    <property type="match status" value="1"/>
</dbReference>
<comment type="similarity">
    <text evidence="4 19">Belongs to the homoserine dehydrogenase family.</text>
</comment>
<evidence type="ECO:0000256" key="18">
    <source>
        <dbReference type="RuleBase" id="RU000579"/>
    </source>
</evidence>
<dbReference type="EC" id="1.1.1.3" evidence="5 18"/>
<feature type="domain" description="ACT" evidence="20">
    <location>
        <begin position="365"/>
        <end position="438"/>
    </location>
</feature>
<dbReference type="Pfam" id="PF00742">
    <property type="entry name" value="Homoserine_dh"/>
    <property type="match status" value="1"/>
</dbReference>
<dbReference type="RefSeq" id="WP_034985613.1">
    <property type="nucleotide sequence ID" value="NZ_JAKMUT010000003.1"/>
</dbReference>
<comment type="pathway">
    <text evidence="2 18">Amino-acid biosynthesis; L-threonine biosynthesis; L-threonine from L-aspartate: step 3/5.</text>
</comment>
<evidence type="ECO:0000256" key="6">
    <source>
        <dbReference type="ARBA" id="ARBA00013376"/>
    </source>
</evidence>
<evidence type="ECO:0000256" key="14">
    <source>
        <dbReference type="ARBA" id="ARBA00048841"/>
    </source>
</evidence>